<evidence type="ECO:0000256" key="1">
    <source>
        <dbReference type="SAM" id="MobiDB-lite"/>
    </source>
</evidence>
<proteinExistence type="predicted"/>
<evidence type="ECO:0000313" key="2">
    <source>
        <dbReference type="EMBL" id="RXI02707.1"/>
    </source>
</evidence>
<dbReference type="AlphaFoldDB" id="A0A498K5W7"/>
<dbReference type="Proteomes" id="UP000290289">
    <property type="component" value="Chromosome 3"/>
</dbReference>
<feature type="region of interest" description="Disordered" evidence="1">
    <location>
        <begin position="58"/>
        <end position="81"/>
    </location>
</feature>
<organism evidence="2 3">
    <name type="scientific">Malus domestica</name>
    <name type="common">Apple</name>
    <name type="synonym">Pyrus malus</name>
    <dbReference type="NCBI Taxonomy" id="3750"/>
    <lineage>
        <taxon>Eukaryota</taxon>
        <taxon>Viridiplantae</taxon>
        <taxon>Streptophyta</taxon>
        <taxon>Embryophyta</taxon>
        <taxon>Tracheophyta</taxon>
        <taxon>Spermatophyta</taxon>
        <taxon>Magnoliopsida</taxon>
        <taxon>eudicotyledons</taxon>
        <taxon>Gunneridae</taxon>
        <taxon>Pentapetalae</taxon>
        <taxon>rosids</taxon>
        <taxon>fabids</taxon>
        <taxon>Rosales</taxon>
        <taxon>Rosaceae</taxon>
        <taxon>Amygdaloideae</taxon>
        <taxon>Maleae</taxon>
        <taxon>Malus</taxon>
    </lineage>
</organism>
<comment type="caution">
    <text evidence="2">The sequence shown here is derived from an EMBL/GenBank/DDBJ whole genome shotgun (WGS) entry which is preliminary data.</text>
</comment>
<accession>A0A498K5W7</accession>
<protein>
    <submittedName>
        <fullName evidence="2">Uncharacterized protein</fullName>
    </submittedName>
</protein>
<sequence length="81" mass="9051">MTVTLKNLSLFTFIVNSLIARRHVKQVTLGHPMPQDEQPMVPAANPNGVETTYLHEARQTPEKDSGIQIQVHSKQTDDDAD</sequence>
<keyword evidence="3" id="KW-1185">Reference proteome</keyword>
<dbReference type="EMBL" id="RDQH01000329">
    <property type="protein sequence ID" value="RXI02707.1"/>
    <property type="molecule type" value="Genomic_DNA"/>
</dbReference>
<gene>
    <name evidence="2" type="ORF">DVH24_002785</name>
</gene>
<name>A0A498K5W7_MALDO</name>
<reference evidence="2 3" key="1">
    <citation type="submission" date="2018-10" db="EMBL/GenBank/DDBJ databases">
        <title>A high-quality apple genome assembly.</title>
        <authorList>
            <person name="Hu J."/>
        </authorList>
    </citation>
    <scope>NUCLEOTIDE SEQUENCE [LARGE SCALE GENOMIC DNA]</scope>
    <source>
        <strain evidence="3">cv. HFTH1</strain>
        <tissue evidence="2">Young leaf</tissue>
    </source>
</reference>
<evidence type="ECO:0000313" key="3">
    <source>
        <dbReference type="Proteomes" id="UP000290289"/>
    </source>
</evidence>